<dbReference type="InterPro" id="IPR001611">
    <property type="entry name" value="Leu-rich_rpt"/>
</dbReference>
<accession>A0A0L0C2M8</accession>
<dbReference type="AlphaFoldDB" id="A0A0L0C2M8"/>
<name>A0A0L0C2M8_LUCCU</name>
<dbReference type="GO" id="GO:0005829">
    <property type="term" value="C:cytosol"/>
    <property type="evidence" value="ECO:0007669"/>
    <property type="project" value="TreeGrafter"/>
</dbReference>
<dbReference type="OMA" id="YDKRPYK"/>
<evidence type="ECO:0000313" key="1">
    <source>
        <dbReference type="EMBL" id="KNC26580.1"/>
    </source>
</evidence>
<sequence>MCDYPYSKPIIEKKFRPLTLLLLDCWQREYDKRPYRNFKFERIQFEERLERNYDSKQDFTTIVLFLKKRSLYSIKLVGLTLHQQPVRIIYDFVEALQKLKRIELKLMELPLEFFQILDYNAELMKLKELSLEGTALTDKDILCLHSFIFKSKTLQILNISSCSINQYNFALLADAIYKSPTLNSCNMSHLLGLHLTLDSQKIAHIIASLIWQNKLQELILENCGLLGHDMEILAEYLYDISSKLQSLNVSFNKIGSNGALELFKAISKSKTLKQLKMTGCSLGSDGGKIVSQYLSSCWNLESLALQYNTMAAEVINMILLCMKKPCKLKKLYLYGGNRFKTRTGDILRRLLESGVLPQDYIDITVTFDDTLPGYRVIPWLP</sequence>
<protein>
    <submittedName>
        <fullName evidence="1">Uncharacterized protein</fullName>
    </submittedName>
</protein>
<dbReference type="EMBL" id="JRES01000975">
    <property type="protein sequence ID" value="KNC26580.1"/>
    <property type="molecule type" value="Genomic_DNA"/>
</dbReference>
<proteinExistence type="predicted"/>
<dbReference type="GO" id="GO:0031267">
    <property type="term" value="F:small GTPase binding"/>
    <property type="evidence" value="ECO:0007669"/>
    <property type="project" value="TreeGrafter"/>
</dbReference>
<dbReference type="GO" id="GO:0005096">
    <property type="term" value="F:GTPase activator activity"/>
    <property type="evidence" value="ECO:0007669"/>
    <property type="project" value="InterPro"/>
</dbReference>
<evidence type="ECO:0000313" key="2">
    <source>
        <dbReference type="Proteomes" id="UP000037069"/>
    </source>
</evidence>
<dbReference type="PANTHER" id="PTHR24113">
    <property type="entry name" value="RAN GTPASE-ACTIVATING PROTEIN 1"/>
    <property type="match status" value="1"/>
</dbReference>
<dbReference type="GO" id="GO:0005634">
    <property type="term" value="C:nucleus"/>
    <property type="evidence" value="ECO:0007669"/>
    <property type="project" value="TreeGrafter"/>
</dbReference>
<dbReference type="GO" id="GO:0006913">
    <property type="term" value="P:nucleocytoplasmic transport"/>
    <property type="evidence" value="ECO:0007669"/>
    <property type="project" value="TreeGrafter"/>
</dbReference>
<dbReference type="Proteomes" id="UP000037069">
    <property type="component" value="Unassembled WGS sequence"/>
</dbReference>
<dbReference type="STRING" id="7375.A0A0L0C2M8"/>
<dbReference type="PANTHER" id="PTHR24113:SF15">
    <property type="entry name" value="NACHT DOMAIN-CONTAINING PROTEIN"/>
    <property type="match status" value="1"/>
</dbReference>
<reference evidence="1 2" key="1">
    <citation type="journal article" date="2015" name="Nat. Commun.">
        <title>Lucilia cuprina genome unlocks parasitic fly biology to underpin future interventions.</title>
        <authorList>
            <person name="Anstead C.A."/>
            <person name="Korhonen P.K."/>
            <person name="Young N.D."/>
            <person name="Hall R.S."/>
            <person name="Jex A.R."/>
            <person name="Murali S.C."/>
            <person name="Hughes D.S."/>
            <person name="Lee S.F."/>
            <person name="Perry T."/>
            <person name="Stroehlein A.J."/>
            <person name="Ansell B.R."/>
            <person name="Breugelmans B."/>
            <person name="Hofmann A."/>
            <person name="Qu J."/>
            <person name="Dugan S."/>
            <person name="Lee S.L."/>
            <person name="Chao H."/>
            <person name="Dinh H."/>
            <person name="Han Y."/>
            <person name="Doddapaneni H.V."/>
            <person name="Worley K.C."/>
            <person name="Muzny D.M."/>
            <person name="Ioannidis P."/>
            <person name="Waterhouse R.M."/>
            <person name="Zdobnov E.M."/>
            <person name="James P.J."/>
            <person name="Bagnall N.H."/>
            <person name="Kotze A.C."/>
            <person name="Gibbs R.A."/>
            <person name="Richards S."/>
            <person name="Batterham P."/>
            <person name="Gasser R.B."/>
        </authorList>
    </citation>
    <scope>NUCLEOTIDE SEQUENCE [LARGE SCALE GENOMIC DNA]</scope>
    <source>
        <strain evidence="1 2">LS</strain>
        <tissue evidence="1">Full body</tissue>
    </source>
</reference>
<dbReference type="InterPro" id="IPR032675">
    <property type="entry name" value="LRR_dom_sf"/>
</dbReference>
<dbReference type="Gene3D" id="3.80.10.10">
    <property type="entry name" value="Ribonuclease Inhibitor"/>
    <property type="match status" value="2"/>
</dbReference>
<dbReference type="GO" id="GO:0048471">
    <property type="term" value="C:perinuclear region of cytoplasm"/>
    <property type="evidence" value="ECO:0007669"/>
    <property type="project" value="TreeGrafter"/>
</dbReference>
<comment type="caution">
    <text evidence="1">The sequence shown here is derived from an EMBL/GenBank/DDBJ whole genome shotgun (WGS) entry which is preliminary data.</text>
</comment>
<gene>
    <name evidence="1" type="ORF">FF38_10020</name>
</gene>
<dbReference type="SUPFAM" id="SSF52047">
    <property type="entry name" value="RNI-like"/>
    <property type="match status" value="1"/>
</dbReference>
<organism evidence="1 2">
    <name type="scientific">Lucilia cuprina</name>
    <name type="common">Green bottle fly</name>
    <name type="synonym">Australian sheep blowfly</name>
    <dbReference type="NCBI Taxonomy" id="7375"/>
    <lineage>
        <taxon>Eukaryota</taxon>
        <taxon>Metazoa</taxon>
        <taxon>Ecdysozoa</taxon>
        <taxon>Arthropoda</taxon>
        <taxon>Hexapoda</taxon>
        <taxon>Insecta</taxon>
        <taxon>Pterygota</taxon>
        <taxon>Neoptera</taxon>
        <taxon>Endopterygota</taxon>
        <taxon>Diptera</taxon>
        <taxon>Brachycera</taxon>
        <taxon>Muscomorpha</taxon>
        <taxon>Oestroidea</taxon>
        <taxon>Calliphoridae</taxon>
        <taxon>Luciliinae</taxon>
        <taxon>Lucilia</taxon>
    </lineage>
</organism>
<dbReference type="InterPro" id="IPR027038">
    <property type="entry name" value="RanGap"/>
</dbReference>
<keyword evidence="2" id="KW-1185">Reference proteome</keyword>
<dbReference type="Pfam" id="PF13516">
    <property type="entry name" value="LRR_6"/>
    <property type="match status" value="1"/>
</dbReference>
<dbReference type="OrthoDB" id="272549at2759"/>